<evidence type="ECO:0000313" key="1">
    <source>
        <dbReference type="EMBL" id="GIX67041.1"/>
    </source>
</evidence>
<dbReference type="Proteomes" id="UP001054945">
    <property type="component" value="Unassembled WGS sequence"/>
</dbReference>
<comment type="caution">
    <text evidence="1">The sequence shown here is derived from an EMBL/GenBank/DDBJ whole genome shotgun (WGS) entry which is preliminary data.</text>
</comment>
<proteinExistence type="predicted"/>
<reference evidence="1 2" key="1">
    <citation type="submission" date="2021-06" db="EMBL/GenBank/DDBJ databases">
        <title>Caerostris extrusa draft genome.</title>
        <authorList>
            <person name="Kono N."/>
            <person name="Arakawa K."/>
        </authorList>
    </citation>
    <scope>NUCLEOTIDE SEQUENCE [LARGE SCALE GENOMIC DNA]</scope>
</reference>
<organism evidence="1 2">
    <name type="scientific">Caerostris extrusa</name>
    <name type="common">Bark spider</name>
    <name type="synonym">Caerostris bankana</name>
    <dbReference type="NCBI Taxonomy" id="172846"/>
    <lineage>
        <taxon>Eukaryota</taxon>
        <taxon>Metazoa</taxon>
        <taxon>Ecdysozoa</taxon>
        <taxon>Arthropoda</taxon>
        <taxon>Chelicerata</taxon>
        <taxon>Arachnida</taxon>
        <taxon>Araneae</taxon>
        <taxon>Araneomorphae</taxon>
        <taxon>Entelegynae</taxon>
        <taxon>Araneoidea</taxon>
        <taxon>Araneidae</taxon>
        <taxon>Caerostris</taxon>
    </lineage>
</organism>
<accession>A0AAV4M4Q3</accession>
<evidence type="ECO:0000313" key="2">
    <source>
        <dbReference type="Proteomes" id="UP001054945"/>
    </source>
</evidence>
<dbReference type="EMBL" id="BPLR01001849">
    <property type="protein sequence ID" value="GIX67041.1"/>
    <property type="molecule type" value="Genomic_DNA"/>
</dbReference>
<keyword evidence="2" id="KW-1185">Reference proteome</keyword>
<name>A0AAV4M4Q3_CAEEX</name>
<dbReference type="AlphaFoldDB" id="A0AAV4M4Q3"/>
<gene>
    <name evidence="1" type="ORF">CEXT_653721</name>
</gene>
<sequence length="94" mass="10666">MKGYLNEVICFCAYDYASSKTNIEFISVPVPTPGGFNSLSARTRRPTVAFVTLPSKDSCQQKNKCDICERKRIAFPFGCLKYENRNCRIADKNE</sequence>
<protein>
    <submittedName>
        <fullName evidence="1">Uncharacterized protein</fullName>
    </submittedName>
</protein>